<dbReference type="HAMAP" id="MF_00524">
    <property type="entry name" value="Glucokinase"/>
    <property type="match status" value="1"/>
</dbReference>
<reference evidence="5 6" key="1">
    <citation type="submission" date="2020-09" db="EMBL/GenBank/DDBJ databases">
        <title>Roseomonas.</title>
        <authorList>
            <person name="Zhu W."/>
        </authorList>
    </citation>
    <scope>NUCLEOTIDE SEQUENCE [LARGE SCALE GENOMIC DNA]</scope>
    <source>
        <strain evidence="5 6">573</strain>
    </source>
</reference>
<dbReference type="PANTHER" id="PTHR47690:SF1">
    <property type="entry name" value="GLUCOKINASE"/>
    <property type="match status" value="1"/>
</dbReference>
<accession>A0ABS3KW43</accession>
<comment type="similarity">
    <text evidence="3 4">Belongs to the bacterial glucokinase family.</text>
</comment>
<organism evidence="5 6">
    <name type="scientific">Roseomonas haemaphysalidis</name>
    <dbReference type="NCBI Taxonomy" id="2768162"/>
    <lineage>
        <taxon>Bacteria</taxon>
        <taxon>Pseudomonadati</taxon>
        <taxon>Pseudomonadota</taxon>
        <taxon>Alphaproteobacteria</taxon>
        <taxon>Acetobacterales</taxon>
        <taxon>Roseomonadaceae</taxon>
        <taxon>Roseomonas</taxon>
    </lineage>
</organism>
<evidence type="ECO:0000256" key="1">
    <source>
        <dbReference type="ARBA" id="ARBA00022679"/>
    </source>
</evidence>
<dbReference type="InterPro" id="IPR003836">
    <property type="entry name" value="Glucokinase"/>
</dbReference>
<keyword evidence="3" id="KW-0963">Cytoplasm</keyword>
<feature type="binding site" evidence="3">
    <location>
        <begin position="7"/>
        <end position="12"/>
    </location>
    <ligand>
        <name>ATP</name>
        <dbReference type="ChEBI" id="CHEBI:30616"/>
    </ligand>
</feature>
<evidence type="ECO:0000256" key="3">
    <source>
        <dbReference type="HAMAP-Rule" id="MF_00524"/>
    </source>
</evidence>
<comment type="subcellular location">
    <subcellularLocation>
        <location evidence="3">Cytoplasm</location>
    </subcellularLocation>
</comment>
<dbReference type="InterPro" id="IPR050201">
    <property type="entry name" value="Bacterial_glucokinase"/>
</dbReference>
<dbReference type="PANTHER" id="PTHR47690">
    <property type="entry name" value="GLUCOKINASE"/>
    <property type="match status" value="1"/>
</dbReference>
<comment type="catalytic activity">
    <reaction evidence="3">
        <text>D-glucose + ATP = D-glucose 6-phosphate + ADP + H(+)</text>
        <dbReference type="Rhea" id="RHEA:17825"/>
        <dbReference type="ChEBI" id="CHEBI:4167"/>
        <dbReference type="ChEBI" id="CHEBI:15378"/>
        <dbReference type="ChEBI" id="CHEBI:30616"/>
        <dbReference type="ChEBI" id="CHEBI:61548"/>
        <dbReference type="ChEBI" id="CHEBI:456216"/>
        <dbReference type="EC" id="2.7.1.2"/>
    </reaction>
</comment>
<dbReference type="Gene3D" id="3.30.420.40">
    <property type="match status" value="1"/>
</dbReference>
<comment type="caution">
    <text evidence="5">The sequence shown here is derived from an EMBL/GenBank/DDBJ whole genome shotgun (WGS) entry which is preliminary data.</text>
</comment>
<dbReference type="Gene3D" id="3.40.367.20">
    <property type="match status" value="1"/>
</dbReference>
<evidence type="ECO:0000256" key="2">
    <source>
        <dbReference type="ARBA" id="ARBA00022777"/>
    </source>
</evidence>
<keyword evidence="2 3" id="KW-0418">Kinase</keyword>
<dbReference type="InterPro" id="IPR043129">
    <property type="entry name" value="ATPase_NBD"/>
</dbReference>
<dbReference type="SUPFAM" id="SSF53067">
    <property type="entry name" value="Actin-like ATPase domain"/>
    <property type="match status" value="1"/>
</dbReference>
<keyword evidence="3" id="KW-0324">Glycolysis</keyword>
<keyword evidence="3" id="KW-0067">ATP-binding</keyword>
<gene>
    <name evidence="3 5" type="primary">glk</name>
    <name evidence="5" type="ORF">IAI61_19245</name>
</gene>
<proteinExistence type="inferred from homology"/>
<keyword evidence="6" id="KW-1185">Reference proteome</keyword>
<evidence type="ECO:0000313" key="6">
    <source>
        <dbReference type="Proteomes" id="UP001518989"/>
    </source>
</evidence>
<dbReference type="NCBIfam" id="TIGR00749">
    <property type="entry name" value="glk"/>
    <property type="match status" value="1"/>
</dbReference>
<evidence type="ECO:0000313" key="5">
    <source>
        <dbReference type="EMBL" id="MBO1081170.1"/>
    </source>
</evidence>
<dbReference type="Proteomes" id="UP001518989">
    <property type="component" value="Unassembled WGS sequence"/>
</dbReference>
<dbReference type="EMBL" id="JACTNG010000013">
    <property type="protein sequence ID" value="MBO1081170.1"/>
    <property type="molecule type" value="Genomic_DNA"/>
</dbReference>
<keyword evidence="1 3" id="KW-0808">Transferase</keyword>
<dbReference type="EC" id="2.7.1.2" evidence="3"/>
<protein>
    <recommendedName>
        <fullName evidence="3">Glucokinase</fullName>
        <ecNumber evidence="3">2.7.1.2</ecNumber>
    </recommendedName>
    <alternativeName>
        <fullName evidence="3">Glucose kinase</fullName>
    </alternativeName>
</protein>
<dbReference type="GO" id="GO:0004340">
    <property type="term" value="F:glucokinase activity"/>
    <property type="evidence" value="ECO:0007669"/>
    <property type="project" value="UniProtKB-EC"/>
</dbReference>
<keyword evidence="3" id="KW-0547">Nucleotide-binding</keyword>
<dbReference type="RefSeq" id="WP_207419348.1">
    <property type="nucleotide sequence ID" value="NZ_CP061177.1"/>
</dbReference>
<sequence>MSEIVVVDIGGTHARFALAELSGRRVARLGEAVVLRTADHAGLAAAWAAFARTAGRVLPRQAALAVACPVSPGALQLTNNPWTLHTDTLAAELDVDRCILLNDFAAVGHAVAQAAPDHLTPVCGPAGPMPEDGVFTVIGPGTGLGVAMVVKRGGSARVIPTEGGHAGFVPTDAFEDRLAHRLRARFGRVSAERVVSGPGLLAIYETLLDEQGIQAAPRGDRAVWDAALAGTEPLAMAALDHFCRCFGAVAGDLALAQGANAVVLAGGISPRIDAVLPRSGFAARFAAKGRFEAMMQSIPVRLAGHPQPGLFGAAAAFAAEE</sequence>
<evidence type="ECO:0000256" key="4">
    <source>
        <dbReference type="RuleBase" id="RU004046"/>
    </source>
</evidence>
<dbReference type="Pfam" id="PF02685">
    <property type="entry name" value="Glucokinase"/>
    <property type="match status" value="1"/>
</dbReference>
<dbReference type="CDD" id="cd24008">
    <property type="entry name" value="ASKHA_NBD_GLK"/>
    <property type="match status" value="1"/>
</dbReference>
<name>A0ABS3KW43_9PROT</name>